<comment type="caution">
    <text evidence="4">The sequence shown here is derived from an EMBL/GenBank/DDBJ whole genome shotgun (WGS) entry which is preliminary data.</text>
</comment>
<feature type="transmembrane region" description="Helical" evidence="1">
    <location>
        <begin position="139"/>
        <end position="160"/>
    </location>
</feature>
<evidence type="ECO:0008006" key="6">
    <source>
        <dbReference type="Google" id="ProtNLM"/>
    </source>
</evidence>
<keyword evidence="1" id="KW-1133">Transmembrane helix</keyword>
<keyword evidence="1" id="KW-0472">Membrane</keyword>
<dbReference type="Pfam" id="PF11141">
    <property type="entry name" value="DUF2914"/>
    <property type="match status" value="1"/>
</dbReference>
<evidence type="ECO:0000313" key="5">
    <source>
        <dbReference type="Proteomes" id="UP000634667"/>
    </source>
</evidence>
<dbReference type="InterPro" id="IPR045968">
    <property type="entry name" value="DUF5924"/>
</dbReference>
<feature type="transmembrane region" description="Helical" evidence="1">
    <location>
        <begin position="15"/>
        <end position="33"/>
    </location>
</feature>
<organism evidence="4 5">
    <name type="scientific">Alishewanella tabrizica</name>
    <dbReference type="NCBI Taxonomy" id="671278"/>
    <lineage>
        <taxon>Bacteria</taxon>
        <taxon>Pseudomonadati</taxon>
        <taxon>Pseudomonadota</taxon>
        <taxon>Gammaproteobacteria</taxon>
        <taxon>Alteromonadales</taxon>
        <taxon>Alteromonadaceae</taxon>
        <taxon>Alishewanella</taxon>
    </lineage>
</organism>
<feature type="domain" description="DUF5924" evidence="3">
    <location>
        <begin position="4"/>
        <end position="254"/>
    </location>
</feature>
<keyword evidence="1" id="KW-0812">Transmembrane</keyword>
<evidence type="ECO:0000259" key="2">
    <source>
        <dbReference type="Pfam" id="PF11141"/>
    </source>
</evidence>
<feature type="transmembrane region" description="Helical" evidence="1">
    <location>
        <begin position="106"/>
        <end position="127"/>
    </location>
</feature>
<feature type="transmembrane region" description="Helical" evidence="1">
    <location>
        <begin position="166"/>
        <end position="184"/>
    </location>
</feature>
<feature type="domain" description="DUF2914" evidence="2">
    <location>
        <begin position="267"/>
        <end position="331"/>
    </location>
</feature>
<feature type="transmembrane region" description="Helical" evidence="1">
    <location>
        <begin position="39"/>
        <end position="57"/>
    </location>
</feature>
<evidence type="ECO:0000313" key="4">
    <source>
        <dbReference type="EMBL" id="GGW55529.1"/>
    </source>
</evidence>
<dbReference type="EMBL" id="BMYR01000003">
    <property type="protein sequence ID" value="GGW55529.1"/>
    <property type="molecule type" value="Genomic_DNA"/>
</dbReference>
<dbReference type="InterPro" id="IPR022606">
    <property type="entry name" value="DUF2914"/>
</dbReference>
<feature type="transmembrane region" description="Helical" evidence="1">
    <location>
        <begin position="191"/>
        <end position="210"/>
    </location>
</feature>
<evidence type="ECO:0000259" key="3">
    <source>
        <dbReference type="Pfam" id="PF19346"/>
    </source>
</evidence>
<keyword evidence="5" id="KW-1185">Reference proteome</keyword>
<sequence>MLTAIHRIIAIMQRFPGLMALLAFASGVASYILVERKTALAQIIALLLVLSWLWLLLDNWLRERIEQRFGIALSPNVMRFALQMLHQESLFFALPFFLAVTSWHHGQAIFTLLLVLCALISVVDPFYYRKLAPQRTLFVVFHAFTLFVVLSIILPVLLQLTTSQSMAAALAIAIMLSLPSLGSLMPGKRWWRVPFLMALLCLLATGMWQLRSFVPPAAMRLNTIVLTQEMNTTEREPGENITQLTTNALSQGLYSFTAVTVPRGLNEAVFHVWRHNGREVDRIKLDIRGGRESGYRAWSRKLNFPPHSQGQWQVEVVTESEQLIGLVRFTVLE</sequence>
<evidence type="ECO:0000256" key="1">
    <source>
        <dbReference type="SAM" id="Phobius"/>
    </source>
</evidence>
<accession>A0ABQ2WGQ9</accession>
<dbReference type="Proteomes" id="UP000634667">
    <property type="component" value="Unassembled WGS sequence"/>
</dbReference>
<gene>
    <name evidence="4" type="ORF">GCM10008111_09560</name>
</gene>
<dbReference type="Pfam" id="PF19346">
    <property type="entry name" value="DUF5924"/>
    <property type="match status" value="1"/>
</dbReference>
<name>A0ABQ2WGQ9_9ALTE</name>
<proteinExistence type="predicted"/>
<reference evidence="5" key="1">
    <citation type="journal article" date="2019" name="Int. J. Syst. Evol. Microbiol.">
        <title>The Global Catalogue of Microorganisms (GCM) 10K type strain sequencing project: providing services to taxonomists for standard genome sequencing and annotation.</title>
        <authorList>
            <consortium name="The Broad Institute Genomics Platform"/>
            <consortium name="The Broad Institute Genome Sequencing Center for Infectious Disease"/>
            <person name="Wu L."/>
            <person name="Ma J."/>
        </authorList>
    </citation>
    <scope>NUCLEOTIDE SEQUENCE [LARGE SCALE GENOMIC DNA]</scope>
    <source>
        <strain evidence="5">KCTC 23723</strain>
    </source>
</reference>
<protein>
    <recommendedName>
        <fullName evidence="6">DUF2914 domain-containing protein</fullName>
    </recommendedName>
</protein>